<dbReference type="RefSeq" id="WP_345025599.1">
    <property type="nucleotide sequence ID" value="NZ_BAABDO010000237.1"/>
</dbReference>
<gene>
    <name evidence="1" type="ORF">GCM10022416_63800</name>
</gene>
<proteinExistence type="predicted"/>
<evidence type="ECO:0000313" key="1">
    <source>
        <dbReference type="EMBL" id="GAA3509477.1"/>
    </source>
</evidence>
<dbReference type="SUPFAM" id="SSF52540">
    <property type="entry name" value="P-loop containing nucleoside triphosphate hydrolases"/>
    <property type="match status" value="1"/>
</dbReference>
<dbReference type="CDD" id="cd00882">
    <property type="entry name" value="Ras_like_GTPase"/>
    <property type="match status" value="1"/>
</dbReference>
<sequence length="176" mass="19986">MLVAGLPGAGKSTLLERLYGLRGDETLPVPAGRTRVIDSRQARNWWGRYLGPLPPRARVPLIYTTHVWRIARAVLEGRDVVAHTRGTWPRLLHAFAWLARRRGGDVHMILLDVDPVTARAGQFRRGRVLTEATYRRHCRRWRPLVERARTGTHPHAASVTVLDRSAADLLKAIRFD</sequence>
<evidence type="ECO:0000313" key="2">
    <source>
        <dbReference type="Proteomes" id="UP001500266"/>
    </source>
</evidence>
<dbReference type="Pfam" id="PF13671">
    <property type="entry name" value="AAA_33"/>
    <property type="match status" value="1"/>
</dbReference>
<dbReference type="Gene3D" id="3.40.50.300">
    <property type="entry name" value="P-loop containing nucleotide triphosphate hydrolases"/>
    <property type="match status" value="1"/>
</dbReference>
<keyword evidence="2" id="KW-1185">Reference proteome</keyword>
<name>A0ABP6UJI0_9ACTN</name>
<protein>
    <recommendedName>
        <fullName evidence="3">ATP-binding protein</fullName>
    </recommendedName>
</protein>
<dbReference type="EMBL" id="BAABDO010000237">
    <property type="protein sequence ID" value="GAA3509477.1"/>
    <property type="molecule type" value="Genomic_DNA"/>
</dbReference>
<accession>A0ABP6UJI0</accession>
<organism evidence="1 2">
    <name type="scientific">Actinomadura keratinilytica</name>
    <dbReference type="NCBI Taxonomy" id="547461"/>
    <lineage>
        <taxon>Bacteria</taxon>
        <taxon>Bacillati</taxon>
        <taxon>Actinomycetota</taxon>
        <taxon>Actinomycetes</taxon>
        <taxon>Streptosporangiales</taxon>
        <taxon>Thermomonosporaceae</taxon>
        <taxon>Actinomadura</taxon>
    </lineage>
</organism>
<comment type="caution">
    <text evidence="1">The sequence shown here is derived from an EMBL/GenBank/DDBJ whole genome shotgun (WGS) entry which is preliminary data.</text>
</comment>
<evidence type="ECO:0008006" key="3">
    <source>
        <dbReference type="Google" id="ProtNLM"/>
    </source>
</evidence>
<reference evidence="2" key="1">
    <citation type="journal article" date="2019" name="Int. J. Syst. Evol. Microbiol.">
        <title>The Global Catalogue of Microorganisms (GCM) 10K type strain sequencing project: providing services to taxonomists for standard genome sequencing and annotation.</title>
        <authorList>
            <consortium name="The Broad Institute Genomics Platform"/>
            <consortium name="The Broad Institute Genome Sequencing Center for Infectious Disease"/>
            <person name="Wu L."/>
            <person name="Ma J."/>
        </authorList>
    </citation>
    <scope>NUCLEOTIDE SEQUENCE [LARGE SCALE GENOMIC DNA]</scope>
    <source>
        <strain evidence="2">JCM 17316</strain>
    </source>
</reference>
<dbReference type="InterPro" id="IPR027417">
    <property type="entry name" value="P-loop_NTPase"/>
</dbReference>
<dbReference type="Proteomes" id="UP001500266">
    <property type="component" value="Unassembled WGS sequence"/>
</dbReference>